<evidence type="ECO:0000313" key="1">
    <source>
        <dbReference type="EnsemblMetazoa" id="ACHR014215-PA"/>
    </source>
</evidence>
<organism evidence="1 2">
    <name type="scientific">Anopheles christyi</name>
    <dbReference type="NCBI Taxonomy" id="43041"/>
    <lineage>
        <taxon>Eukaryota</taxon>
        <taxon>Metazoa</taxon>
        <taxon>Ecdysozoa</taxon>
        <taxon>Arthropoda</taxon>
        <taxon>Hexapoda</taxon>
        <taxon>Insecta</taxon>
        <taxon>Pterygota</taxon>
        <taxon>Neoptera</taxon>
        <taxon>Endopterygota</taxon>
        <taxon>Diptera</taxon>
        <taxon>Nematocera</taxon>
        <taxon>Culicoidea</taxon>
        <taxon>Culicidae</taxon>
        <taxon>Anophelinae</taxon>
        <taxon>Anopheles</taxon>
    </lineage>
</organism>
<proteinExistence type="predicted"/>
<dbReference type="Proteomes" id="UP000075881">
    <property type="component" value="Unassembled WGS sequence"/>
</dbReference>
<reference evidence="2" key="1">
    <citation type="submission" date="2013-03" db="EMBL/GenBank/DDBJ databases">
        <title>The Genome Sequence of Anopheles christyi ACHKN1017.</title>
        <authorList>
            <consortium name="The Broad Institute Genomics Platform"/>
            <person name="Neafsey D.E."/>
            <person name="Besansky N."/>
            <person name="Walker B."/>
            <person name="Young S.K."/>
            <person name="Zeng Q."/>
            <person name="Gargeya S."/>
            <person name="Fitzgerald M."/>
            <person name="Haas B."/>
            <person name="Abouelleil A."/>
            <person name="Allen A.W."/>
            <person name="Alvarado L."/>
            <person name="Arachchi H.M."/>
            <person name="Berlin A.M."/>
            <person name="Chapman S.B."/>
            <person name="Gainer-Dewar J."/>
            <person name="Goldberg J."/>
            <person name="Griggs A."/>
            <person name="Gujja S."/>
            <person name="Hansen M."/>
            <person name="Howarth C."/>
            <person name="Imamovic A."/>
            <person name="Ireland A."/>
            <person name="Larimer J."/>
            <person name="McCowan C."/>
            <person name="Murphy C."/>
            <person name="Pearson M."/>
            <person name="Poon T.W."/>
            <person name="Priest M."/>
            <person name="Roberts A."/>
            <person name="Saif S."/>
            <person name="Shea T."/>
            <person name="Sisk P."/>
            <person name="Sykes S."/>
            <person name="Wortman J."/>
            <person name="Nusbaum C."/>
            <person name="Birren B."/>
        </authorList>
    </citation>
    <scope>NUCLEOTIDE SEQUENCE [LARGE SCALE GENOMIC DNA]</scope>
    <source>
        <strain evidence="2">ACHKN1017</strain>
    </source>
</reference>
<evidence type="ECO:0000313" key="2">
    <source>
        <dbReference type="Proteomes" id="UP000075881"/>
    </source>
</evidence>
<reference evidence="1" key="2">
    <citation type="submission" date="2020-05" db="UniProtKB">
        <authorList>
            <consortium name="EnsemblMetazoa"/>
        </authorList>
    </citation>
    <scope>IDENTIFICATION</scope>
    <source>
        <strain evidence="1">ACHKN1017</strain>
    </source>
</reference>
<accession>A0A182KID0</accession>
<sequence length="77" mass="8695">MAANGGGGGFCHWSVFLRLSVERVRLELIAVRRRQLAIVGTVFHLDRDATLKWRVTLDLRYLFLLLATTGVGRLVDQ</sequence>
<dbReference type="EnsemblMetazoa" id="ACHR014215-RA">
    <property type="protein sequence ID" value="ACHR014215-PA"/>
    <property type="gene ID" value="ACHR014215"/>
</dbReference>
<dbReference type="AlphaFoldDB" id="A0A182KID0"/>
<dbReference type="VEuPathDB" id="VectorBase:ACHR014215"/>
<keyword evidence="2" id="KW-1185">Reference proteome</keyword>
<protein>
    <submittedName>
        <fullName evidence="1">Uncharacterized protein</fullName>
    </submittedName>
</protein>
<name>A0A182KID0_9DIPT</name>